<dbReference type="EMBL" id="MN740328">
    <property type="protein sequence ID" value="QHU00602.1"/>
    <property type="molecule type" value="Genomic_DNA"/>
</dbReference>
<reference evidence="4" key="1">
    <citation type="journal article" date="2020" name="Nature">
        <title>Giant virus diversity and host interactions through global metagenomics.</title>
        <authorList>
            <person name="Schulz F."/>
            <person name="Roux S."/>
            <person name="Paez-Espino D."/>
            <person name="Jungbluth S."/>
            <person name="Walsh D.A."/>
            <person name="Denef V.J."/>
            <person name="McMahon K.D."/>
            <person name="Konstantinidis K.T."/>
            <person name="Eloe-Fadrosh E.A."/>
            <person name="Kyrpides N.C."/>
            <person name="Woyke T."/>
        </authorList>
    </citation>
    <scope>NUCLEOTIDE SEQUENCE</scope>
    <source>
        <strain evidence="4">GVMAG-M-3300025860-20</strain>
    </source>
</reference>
<evidence type="ECO:0000256" key="2">
    <source>
        <dbReference type="ARBA" id="ARBA00023163"/>
    </source>
</evidence>
<proteinExistence type="predicted"/>
<dbReference type="GO" id="GO:0005634">
    <property type="term" value="C:nucleus"/>
    <property type="evidence" value="ECO:0007669"/>
    <property type="project" value="TreeGrafter"/>
</dbReference>
<dbReference type="InterPro" id="IPR029063">
    <property type="entry name" value="SAM-dependent_MTases_sf"/>
</dbReference>
<dbReference type="GO" id="GO:0000428">
    <property type="term" value="C:DNA-directed RNA polymerase complex"/>
    <property type="evidence" value="ECO:0007669"/>
    <property type="project" value="UniProtKB-KW"/>
</dbReference>
<keyword evidence="2" id="KW-0804">Transcription</keyword>
<evidence type="ECO:0000256" key="1">
    <source>
        <dbReference type="ARBA" id="ARBA00022478"/>
    </source>
</evidence>
<dbReference type="Gene3D" id="3.40.50.12760">
    <property type="match status" value="1"/>
</dbReference>
<keyword evidence="1" id="KW-0240">DNA-directed RNA polymerase</keyword>
<dbReference type="AlphaFoldDB" id="A0A6C0J4N8"/>
<dbReference type="GO" id="GO:0032259">
    <property type="term" value="P:methylation"/>
    <property type="evidence" value="ECO:0007669"/>
    <property type="project" value="InterPro"/>
</dbReference>
<dbReference type="GO" id="GO:0006370">
    <property type="term" value="P:7-methylguanosine mRNA capping"/>
    <property type="evidence" value="ECO:0007669"/>
    <property type="project" value="TreeGrafter"/>
</dbReference>
<dbReference type="GO" id="GO:0005737">
    <property type="term" value="C:cytoplasm"/>
    <property type="evidence" value="ECO:0007669"/>
    <property type="project" value="TreeGrafter"/>
</dbReference>
<evidence type="ECO:0000313" key="4">
    <source>
        <dbReference type="EMBL" id="QHU00602.1"/>
    </source>
</evidence>
<dbReference type="PANTHER" id="PTHR16121:SF0">
    <property type="entry name" value="CAP-SPECIFIC MRNA (NUCLEOSIDE-2'-O-)-METHYLTRANSFERASE 1"/>
    <property type="match status" value="1"/>
</dbReference>
<sequence length="721" mass="81912">MTDNGYYMLFQNKNEACKYITMSLSDIFTPMQFTGRIDLEPNQLDTNMYKTIQSLAKKKYSGTCIPHVGYIKPGSLKIIKKQIGTYQGTHFTGNMTFNLQLSGLVTRPYKGMIIDAIVTHKTDAGLSARNSRLPYDLCIPKMPNDENKDLIDRVSKNSHIRVEICASELNAPDTDTSRPEYWVVCKLSEINLTSIRKLDMPCVLQYGDLVAVTKNYGGIEDDRNELAENYDNLHEAKSLIEEMNISYAKAISKADISILDNDIVLQSELIYFNRGCVLGYILNNHAESGFSNVVTVQVLYVIGQSDYKKRFPIGKEVTVNVKKDYYYVDNLLILSDLKSDILSTSAIDIWTSHIKYVVNPYEMIHIPGKYRRQLEKFKNVRRELNIPVKNHHVVNRAYFKMIELIKLVMDKDTGPMQIACIAESPGGFIQALIDYRTRSRDKSLIDNPIYDSITGMSISISEGESVWGKLVDKLKDYEQVIINQNEATVISLEQMTSTIVQLIEGDKGNILKEESRQEYYKLFANEKAELVTGDGGIFRDKSASDTEEMDTSKLVIAEILIALNIQKPGGSFIVKIFDMATYVTVGCLSLLSYCYDEVFVYKPKTSRNASSEKYIVCKGYNLSQEELNIIGPKLDNILSNTLDSETFLAKILVQEDEQIIETVTQYNSIYMIKQGDFIRTGRDYAHQYITNIGNTDFQANTILSYTETQNANKAEFDTEYF</sequence>
<dbReference type="PANTHER" id="PTHR16121">
    <property type="entry name" value="CAP-SPECIFIC MRNA (NUCLEOSIDE-2'-O-)-METHYLTRANSFERASE 1-RELATED"/>
    <property type="match status" value="1"/>
</dbReference>
<name>A0A6C0J4N8_9ZZZZ</name>
<evidence type="ECO:0000259" key="3">
    <source>
        <dbReference type="Pfam" id="PF01728"/>
    </source>
</evidence>
<dbReference type="InterPro" id="IPR050851">
    <property type="entry name" value="mRNA_Cap_2O-Ribose_MeTrfase"/>
</dbReference>
<organism evidence="4">
    <name type="scientific">viral metagenome</name>
    <dbReference type="NCBI Taxonomy" id="1070528"/>
    <lineage>
        <taxon>unclassified sequences</taxon>
        <taxon>metagenomes</taxon>
        <taxon>organismal metagenomes</taxon>
    </lineage>
</organism>
<feature type="domain" description="Ribosomal RNA methyltransferase FtsJ" evidence="3">
    <location>
        <begin position="394"/>
        <end position="620"/>
    </location>
</feature>
<protein>
    <recommendedName>
        <fullName evidence="3">Ribosomal RNA methyltransferase FtsJ domain-containing protein</fullName>
    </recommendedName>
</protein>
<accession>A0A6C0J4N8</accession>
<dbReference type="InterPro" id="IPR036898">
    <property type="entry name" value="RNA_pol_Rpb7-like_N_sf"/>
</dbReference>
<dbReference type="Pfam" id="PF01728">
    <property type="entry name" value="FtsJ"/>
    <property type="match status" value="1"/>
</dbReference>
<dbReference type="SUPFAM" id="SSF53335">
    <property type="entry name" value="S-adenosyl-L-methionine-dependent methyltransferases"/>
    <property type="match status" value="1"/>
</dbReference>
<dbReference type="Gene3D" id="3.30.1490.120">
    <property type="entry name" value="RNA polymerase Rpb7-like, N-terminal domain"/>
    <property type="match status" value="1"/>
</dbReference>
<dbReference type="InterPro" id="IPR002877">
    <property type="entry name" value="RNA_MeTrfase_FtsJ_dom"/>
</dbReference>
<dbReference type="GO" id="GO:0004483">
    <property type="term" value="F:methyltransferase cap1 activity"/>
    <property type="evidence" value="ECO:0007669"/>
    <property type="project" value="UniProtKB-ARBA"/>
</dbReference>